<reference evidence="1" key="1">
    <citation type="submission" date="2021-02" db="EMBL/GenBank/DDBJ databases">
        <authorList>
            <person name="Palmer J.M."/>
        </authorList>
    </citation>
    <scope>NUCLEOTIDE SEQUENCE</scope>
    <source>
        <strain evidence="1">SCRP734</strain>
    </source>
</reference>
<name>A0A8T1VTQ1_9STRA</name>
<proteinExistence type="predicted"/>
<dbReference type="EMBL" id="JAGDFM010000176">
    <property type="protein sequence ID" value="KAG7383459.1"/>
    <property type="molecule type" value="Genomic_DNA"/>
</dbReference>
<comment type="caution">
    <text evidence="1">The sequence shown here is derived from an EMBL/GenBank/DDBJ whole genome shotgun (WGS) entry which is preliminary data.</text>
</comment>
<dbReference type="AlphaFoldDB" id="A0A8T1VTQ1"/>
<sequence length="116" mass="12753">MVKTHSCLRKLQCTELNFSQNWFSRLVTRFSYPMAATFAIPTTNDNDRTPLNSFAVAVMFAEKGAISLRETSISGTKLWQWAIVSGVVGHVELLPDQTCGSPGVAFAFGADLPRLL</sequence>
<evidence type="ECO:0000313" key="1">
    <source>
        <dbReference type="EMBL" id="KAG7383459.1"/>
    </source>
</evidence>
<evidence type="ECO:0000313" key="2">
    <source>
        <dbReference type="Proteomes" id="UP000694044"/>
    </source>
</evidence>
<accession>A0A8T1VTQ1</accession>
<dbReference type="Proteomes" id="UP000694044">
    <property type="component" value="Unassembled WGS sequence"/>
</dbReference>
<gene>
    <name evidence="1" type="ORF">PHYPSEUDO_003621</name>
</gene>
<keyword evidence="2" id="KW-1185">Reference proteome</keyword>
<organism evidence="1 2">
    <name type="scientific">Phytophthora pseudosyringae</name>
    <dbReference type="NCBI Taxonomy" id="221518"/>
    <lineage>
        <taxon>Eukaryota</taxon>
        <taxon>Sar</taxon>
        <taxon>Stramenopiles</taxon>
        <taxon>Oomycota</taxon>
        <taxon>Peronosporomycetes</taxon>
        <taxon>Peronosporales</taxon>
        <taxon>Peronosporaceae</taxon>
        <taxon>Phytophthora</taxon>
    </lineage>
</organism>
<protein>
    <submittedName>
        <fullName evidence="1">Uncharacterized protein</fullName>
    </submittedName>
</protein>